<keyword evidence="3" id="KW-1185">Reference proteome</keyword>
<comment type="caution">
    <text evidence="2">The sequence shown here is derived from an EMBL/GenBank/DDBJ whole genome shotgun (WGS) entry which is preliminary data.</text>
</comment>
<evidence type="ECO:0000313" key="3">
    <source>
        <dbReference type="Proteomes" id="UP000784294"/>
    </source>
</evidence>
<evidence type="ECO:0000256" key="1">
    <source>
        <dbReference type="SAM" id="MobiDB-lite"/>
    </source>
</evidence>
<gene>
    <name evidence="2" type="ORF">PXEA_LOCUS21459</name>
</gene>
<proteinExistence type="predicted"/>
<name>A0A3S5ATG1_9PLAT</name>
<feature type="region of interest" description="Disordered" evidence="1">
    <location>
        <begin position="1"/>
        <end position="63"/>
    </location>
</feature>
<dbReference type="EMBL" id="CAAALY010091727">
    <property type="protein sequence ID" value="VEL28019.1"/>
    <property type="molecule type" value="Genomic_DNA"/>
</dbReference>
<dbReference type="Proteomes" id="UP000784294">
    <property type="component" value="Unassembled WGS sequence"/>
</dbReference>
<feature type="compositionally biased region" description="Basic and acidic residues" evidence="1">
    <location>
        <begin position="41"/>
        <end position="52"/>
    </location>
</feature>
<evidence type="ECO:0000313" key="2">
    <source>
        <dbReference type="EMBL" id="VEL28019.1"/>
    </source>
</evidence>
<reference evidence="2" key="1">
    <citation type="submission" date="2018-11" db="EMBL/GenBank/DDBJ databases">
        <authorList>
            <consortium name="Pathogen Informatics"/>
        </authorList>
    </citation>
    <scope>NUCLEOTIDE SEQUENCE</scope>
</reference>
<protein>
    <submittedName>
        <fullName evidence="2">Uncharacterized protein</fullName>
    </submittedName>
</protein>
<accession>A0A3S5ATG1</accession>
<organism evidence="2 3">
    <name type="scientific">Protopolystoma xenopodis</name>
    <dbReference type="NCBI Taxonomy" id="117903"/>
    <lineage>
        <taxon>Eukaryota</taxon>
        <taxon>Metazoa</taxon>
        <taxon>Spiralia</taxon>
        <taxon>Lophotrochozoa</taxon>
        <taxon>Platyhelminthes</taxon>
        <taxon>Monogenea</taxon>
        <taxon>Polyopisthocotylea</taxon>
        <taxon>Polystomatidea</taxon>
        <taxon>Polystomatidae</taxon>
        <taxon>Protopolystoma</taxon>
    </lineage>
</organism>
<dbReference type="AlphaFoldDB" id="A0A3S5ATG1"/>
<sequence>MEEPETEATLDEAEVDDFEDEDNELEQEDLYSEDVITSESWTDKVDSTETRTDTLSSETDEKTPVHHLRVDLSGQGLNCVPSTLFQREFNVDLGRL</sequence>
<feature type="compositionally biased region" description="Acidic residues" evidence="1">
    <location>
        <begin position="1"/>
        <end position="32"/>
    </location>
</feature>